<proteinExistence type="inferred from homology"/>
<evidence type="ECO:0000259" key="8">
    <source>
        <dbReference type="Pfam" id="PF02683"/>
    </source>
</evidence>
<accession>A0A0F0CQR5</accession>
<evidence type="ECO:0000256" key="4">
    <source>
        <dbReference type="ARBA" id="ARBA00022748"/>
    </source>
</evidence>
<keyword evidence="6 7" id="KW-0472">Membrane</keyword>
<name>A0A0F0CQR5_9BACT</name>
<gene>
    <name evidence="9" type="ORF">OMAG_002373</name>
</gene>
<dbReference type="Proteomes" id="UP000033428">
    <property type="component" value="Unassembled WGS sequence"/>
</dbReference>
<feature type="transmembrane region" description="Helical" evidence="7">
    <location>
        <begin position="36"/>
        <end position="58"/>
    </location>
</feature>
<sequence>MGAASGLIAAPCATAVLGALLAYVSSTQNIFIGFSLLFIFSIGLGTVLILAGTFTGFVKTLSSGKKWSAVIGKVMAFLLLALGCFYIFKAGALSSF</sequence>
<feature type="transmembrane region" description="Helical" evidence="7">
    <location>
        <begin position="70"/>
        <end position="88"/>
    </location>
</feature>
<dbReference type="GO" id="GO:0016020">
    <property type="term" value="C:membrane"/>
    <property type="evidence" value="ECO:0007669"/>
    <property type="project" value="UniProtKB-SubCell"/>
</dbReference>
<dbReference type="PANTHER" id="PTHR31272">
    <property type="entry name" value="CYTOCHROME C-TYPE BIOGENESIS PROTEIN HI_1454-RELATED"/>
    <property type="match status" value="1"/>
</dbReference>
<evidence type="ECO:0000313" key="9">
    <source>
        <dbReference type="EMBL" id="KJJ83760.1"/>
    </source>
</evidence>
<protein>
    <submittedName>
        <fullName evidence="9">Cytochrome c biogenesis protein, transmembrane region</fullName>
    </submittedName>
</protein>
<evidence type="ECO:0000256" key="2">
    <source>
        <dbReference type="ARBA" id="ARBA00006143"/>
    </source>
</evidence>
<dbReference type="AlphaFoldDB" id="A0A0F0CQR5"/>
<keyword evidence="4" id="KW-0201">Cytochrome c-type biogenesis</keyword>
<evidence type="ECO:0000256" key="6">
    <source>
        <dbReference type="ARBA" id="ARBA00023136"/>
    </source>
</evidence>
<evidence type="ECO:0000313" key="10">
    <source>
        <dbReference type="Proteomes" id="UP000033428"/>
    </source>
</evidence>
<evidence type="ECO:0000256" key="5">
    <source>
        <dbReference type="ARBA" id="ARBA00022989"/>
    </source>
</evidence>
<comment type="subcellular location">
    <subcellularLocation>
        <location evidence="1">Membrane</location>
        <topology evidence="1">Multi-pass membrane protein</topology>
    </subcellularLocation>
</comment>
<dbReference type="GO" id="GO:0017004">
    <property type="term" value="P:cytochrome complex assembly"/>
    <property type="evidence" value="ECO:0007669"/>
    <property type="project" value="UniProtKB-KW"/>
</dbReference>
<reference evidence="9 10" key="1">
    <citation type="submission" date="2015-02" db="EMBL/GenBank/DDBJ databases">
        <title>Single-cell genomics of uncultivated deep-branching MTB reveals a conserved set of magnetosome genes.</title>
        <authorList>
            <person name="Kolinko S."/>
            <person name="Richter M."/>
            <person name="Glockner F.O."/>
            <person name="Brachmann A."/>
            <person name="Schuler D."/>
        </authorList>
    </citation>
    <scope>NUCLEOTIDE SEQUENCE [LARGE SCALE GENOMIC DNA]</scope>
    <source>
        <strain evidence="9">SKK-01</strain>
    </source>
</reference>
<organism evidence="9 10">
    <name type="scientific">Candidatus Omnitrophus magneticus</name>
    <dbReference type="NCBI Taxonomy" id="1609969"/>
    <lineage>
        <taxon>Bacteria</taxon>
        <taxon>Pseudomonadati</taxon>
        <taxon>Candidatus Omnitrophota</taxon>
        <taxon>Candidatus Omnitrophus</taxon>
    </lineage>
</organism>
<comment type="similarity">
    <text evidence="2">Belongs to the DsbD family.</text>
</comment>
<evidence type="ECO:0000256" key="3">
    <source>
        <dbReference type="ARBA" id="ARBA00022692"/>
    </source>
</evidence>
<evidence type="ECO:0000256" key="7">
    <source>
        <dbReference type="SAM" id="Phobius"/>
    </source>
</evidence>
<dbReference type="InterPro" id="IPR051790">
    <property type="entry name" value="Cytochrome_c-biogenesis_DsbD"/>
</dbReference>
<feature type="domain" description="Cytochrome C biogenesis protein transmembrane" evidence="8">
    <location>
        <begin position="1"/>
        <end position="85"/>
    </location>
</feature>
<keyword evidence="10" id="KW-1185">Reference proteome</keyword>
<comment type="caution">
    <text evidence="9">The sequence shown here is derived from an EMBL/GenBank/DDBJ whole genome shotgun (WGS) entry which is preliminary data.</text>
</comment>
<keyword evidence="3 7" id="KW-0812">Transmembrane</keyword>
<dbReference type="Pfam" id="PF02683">
    <property type="entry name" value="DsbD_TM"/>
    <property type="match status" value="1"/>
</dbReference>
<keyword evidence="5 7" id="KW-1133">Transmembrane helix</keyword>
<dbReference type="PANTHER" id="PTHR31272:SF6">
    <property type="entry name" value="CYTOCHROME C-TYPE BIOGENESIS CCDA-LIKE CHLOROPLASTIC PROTEIN"/>
    <property type="match status" value="1"/>
</dbReference>
<dbReference type="InterPro" id="IPR003834">
    <property type="entry name" value="Cyt_c_assmbl_TM_dom"/>
</dbReference>
<evidence type="ECO:0000256" key="1">
    <source>
        <dbReference type="ARBA" id="ARBA00004141"/>
    </source>
</evidence>
<dbReference type="EMBL" id="JYNY01000492">
    <property type="protein sequence ID" value="KJJ83760.1"/>
    <property type="molecule type" value="Genomic_DNA"/>
</dbReference>